<dbReference type="GO" id="GO:0005886">
    <property type="term" value="C:plasma membrane"/>
    <property type="evidence" value="ECO:0007669"/>
    <property type="project" value="UniProtKB-SubCell"/>
</dbReference>
<dbReference type="SUPFAM" id="SSF90123">
    <property type="entry name" value="ABC transporter transmembrane region"/>
    <property type="match status" value="1"/>
</dbReference>
<keyword evidence="4 5" id="KW-0472">Membrane</keyword>
<dbReference type="EMBL" id="JAABFR010000847">
    <property type="protein sequence ID" value="MBD4336635.1"/>
    <property type="molecule type" value="Genomic_DNA"/>
</dbReference>
<accession>A0A8I0H524</accession>
<feature type="non-terminal residue" evidence="6">
    <location>
        <position position="1"/>
    </location>
</feature>
<keyword evidence="3 5" id="KW-1133">Transmembrane helix</keyword>
<feature type="transmembrane region" description="Helical" evidence="5">
    <location>
        <begin position="48"/>
        <end position="66"/>
    </location>
</feature>
<dbReference type="Proteomes" id="UP000653002">
    <property type="component" value="Unassembled WGS sequence"/>
</dbReference>
<evidence type="ECO:0000313" key="6">
    <source>
        <dbReference type="EMBL" id="MBD4336635.1"/>
    </source>
</evidence>
<evidence type="ECO:0000256" key="5">
    <source>
        <dbReference type="SAM" id="Phobius"/>
    </source>
</evidence>
<dbReference type="AlphaFoldDB" id="A0A8I0H524"/>
<evidence type="ECO:0000256" key="4">
    <source>
        <dbReference type="ARBA" id="ARBA00023136"/>
    </source>
</evidence>
<evidence type="ECO:0000256" key="2">
    <source>
        <dbReference type="ARBA" id="ARBA00022692"/>
    </source>
</evidence>
<feature type="transmembrane region" description="Helical" evidence="5">
    <location>
        <begin position="15"/>
        <end position="42"/>
    </location>
</feature>
<dbReference type="InterPro" id="IPR036640">
    <property type="entry name" value="ABC1_TM_sf"/>
</dbReference>
<evidence type="ECO:0000256" key="3">
    <source>
        <dbReference type="ARBA" id="ARBA00022989"/>
    </source>
</evidence>
<name>A0A8I0H524_XANCI</name>
<dbReference type="GO" id="GO:0005524">
    <property type="term" value="F:ATP binding"/>
    <property type="evidence" value="ECO:0007669"/>
    <property type="project" value="InterPro"/>
</dbReference>
<evidence type="ECO:0000313" key="7">
    <source>
        <dbReference type="Proteomes" id="UP000653002"/>
    </source>
</evidence>
<sequence>IARLLCEVGPLRKPMAIACACGILGHLAATFLPVFGVAALFAAAGAKVWNLSLPAAIAAMIICALIRGGMRYAEQYMNHNVAFRLLALFR</sequence>
<gene>
    <name evidence="6" type="ORF">GUH15_11320</name>
</gene>
<feature type="non-terminal residue" evidence="6">
    <location>
        <position position="90"/>
    </location>
</feature>
<comment type="caution">
    <text evidence="6">The sequence shown here is derived from an EMBL/GenBank/DDBJ whole genome shotgun (WGS) entry which is preliminary data.</text>
</comment>
<comment type="subcellular location">
    <subcellularLocation>
        <location evidence="1">Cell membrane</location>
        <topology evidence="1">Multi-pass membrane protein</topology>
    </subcellularLocation>
</comment>
<reference evidence="6" key="1">
    <citation type="submission" date="2020-01" db="EMBL/GenBank/DDBJ databases">
        <authorList>
            <person name="Richard D."/>
        </authorList>
    </citation>
    <scope>NUCLEOTIDE SEQUENCE</scope>
    <source>
        <strain evidence="6">JP541</strain>
    </source>
</reference>
<evidence type="ECO:0000256" key="1">
    <source>
        <dbReference type="ARBA" id="ARBA00004651"/>
    </source>
</evidence>
<organism evidence="6 7">
    <name type="scientific">Xanthomonas citri pv. citri</name>
    <dbReference type="NCBI Taxonomy" id="611301"/>
    <lineage>
        <taxon>Bacteria</taxon>
        <taxon>Pseudomonadati</taxon>
        <taxon>Pseudomonadota</taxon>
        <taxon>Gammaproteobacteria</taxon>
        <taxon>Lysobacterales</taxon>
        <taxon>Lysobacteraceae</taxon>
        <taxon>Xanthomonas</taxon>
    </lineage>
</organism>
<keyword evidence="2 5" id="KW-0812">Transmembrane</keyword>
<protein>
    <submittedName>
        <fullName evidence="6">Uncharacterized protein</fullName>
    </submittedName>
</protein>
<proteinExistence type="predicted"/>